<evidence type="ECO:0000313" key="2">
    <source>
        <dbReference type="Proteomes" id="UP001497535"/>
    </source>
</evidence>
<accession>A0ACB0YYE4</accession>
<protein>
    <submittedName>
        <fullName evidence="1">Uncharacterized protein</fullName>
    </submittedName>
</protein>
<dbReference type="EMBL" id="CAVMJV010000021">
    <property type="protein sequence ID" value="CAK5068869.1"/>
    <property type="molecule type" value="Genomic_DNA"/>
</dbReference>
<comment type="caution">
    <text evidence="1">The sequence shown here is derived from an EMBL/GenBank/DDBJ whole genome shotgun (WGS) entry which is preliminary data.</text>
</comment>
<name>A0ACB0YYE4_MELEN</name>
<organism evidence="1 2">
    <name type="scientific">Meloidogyne enterolobii</name>
    <name type="common">Root-knot nematode worm</name>
    <name type="synonym">Meloidogyne mayaguensis</name>
    <dbReference type="NCBI Taxonomy" id="390850"/>
    <lineage>
        <taxon>Eukaryota</taxon>
        <taxon>Metazoa</taxon>
        <taxon>Ecdysozoa</taxon>
        <taxon>Nematoda</taxon>
        <taxon>Chromadorea</taxon>
        <taxon>Rhabditida</taxon>
        <taxon>Tylenchina</taxon>
        <taxon>Tylenchomorpha</taxon>
        <taxon>Tylenchoidea</taxon>
        <taxon>Meloidogynidae</taxon>
        <taxon>Meloidogyninae</taxon>
        <taxon>Meloidogyne</taxon>
    </lineage>
</organism>
<reference evidence="1" key="1">
    <citation type="submission" date="2023-11" db="EMBL/GenBank/DDBJ databases">
        <authorList>
            <person name="Poullet M."/>
        </authorList>
    </citation>
    <scope>NUCLEOTIDE SEQUENCE</scope>
    <source>
        <strain evidence="1">E1834</strain>
    </source>
</reference>
<dbReference type="Proteomes" id="UP001497535">
    <property type="component" value="Unassembled WGS sequence"/>
</dbReference>
<proteinExistence type="predicted"/>
<keyword evidence="2" id="KW-1185">Reference proteome</keyword>
<gene>
    <name evidence="1" type="ORF">MENTE1834_LOCUS18195</name>
</gene>
<sequence>MFGNNSEKEENDIPIKIRLWCFPFIQNNNCQLEFKLKQIDERYYKMKKNQMMKIQILENNNYYFLQIFVIGLVNVLKGFI</sequence>
<evidence type="ECO:0000313" key="1">
    <source>
        <dbReference type="EMBL" id="CAK5068869.1"/>
    </source>
</evidence>